<dbReference type="InterPro" id="IPR003782">
    <property type="entry name" value="SCO1/SenC"/>
</dbReference>
<accession>A0ABS6AKJ5</accession>
<dbReference type="Proteomes" id="UP001166191">
    <property type="component" value="Unassembled WGS sequence"/>
</dbReference>
<proteinExistence type="predicted"/>
<reference evidence="2" key="1">
    <citation type="submission" date="2021-06" db="EMBL/GenBank/DDBJ databases">
        <title>Paracoccus bacterium XHP0099 sp. nov., isolated from the surface waters of the Yellow Sea.</title>
        <authorList>
            <person name="Xue H."/>
            <person name="Zhang D."/>
        </authorList>
    </citation>
    <scope>NUCLEOTIDE SEQUENCE</scope>
    <source>
        <strain evidence="2">XHP0099</strain>
    </source>
</reference>
<protein>
    <submittedName>
        <fullName evidence="2">SCO family protein</fullName>
    </submittedName>
</protein>
<dbReference type="Pfam" id="PF02630">
    <property type="entry name" value="SCO1-SenC"/>
    <property type="match status" value="1"/>
</dbReference>
<feature type="signal peptide" evidence="1">
    <location>
        <begin position="1"/>
        <end position="25"/>
    </location>
</feature>
<evidence type="ECO:0000313" key="3">
    <source>
        <dbReference type="Proteomes" id="UP001166191"/>
    </source>
</evidence>
<feature type="chain" id="PRO_5046585447" evidence="1">
    <location>
        <begin position="26"/>
        <end position="199"/>
    </location>
</feature>
<name>A0ABS6AKJ5_9RHOB</name>
<dbReference type="RefSeq" id="WP_216033775.1">
    <property type="nucleotide sequence ID" value="NZ_JAHKNG010000024.1"/>
</dbReference>
<evidence type="ECO:0000313" key="2">
    <source>
        <dbReference type="EMBL" id="MBU3031103.1"/>
    </source>
</evidence>
<comment type="caution">
    <text evidence="2">The sequence shown here is derived from an EMBL/GenBank/DDBJ whole genome shotgun (WGS) entry which is preliminary data.</text>
</comment>
<organism evidence="2 3">
    <name type="scientific">Paracoccus marinaquae</name>
    <dbReference type="NCBI Taxonomy" id="2841926"/>
    <lineage>
        <taxon>Bacteria</taxon>
        <taxon>Pseudomonadati</taxon>
        <taxon>Pseudomonadota</taxon>
        <taxon>Alphaproteobacteria</taxon>
        <taxon>Rhodobacterales</taxon>
        <taxon>Paracoccaceae</taxon>
        <taxon>Paracoccus</taxon>
    </lineage>
</organism>
<sequence>MTHSPCLAAILLAAVAIAPSRPAIAEPQPAAIFDSSGVLIDPADGLLPDADVVDQFGNRMRFREAVGEGAFVLNFTYTRCTELCGMADLYLTDIDDRRDELAAPVRLVTLTLDPARDRPQDLLQRHQDFGSPEGWLRLTGDPAEILPLLVRLGAWDGSPLEDHKLFVIVGHAGRQQMVRLEADPWLPERIFRLASDFTR</sequence>
<gene>
    <name evidence="2" type="ORF">KNW02_13350</name>
</gene>
<keyword evidence="3" id="KW-1185">Reference proteome</keyword>
<evidence type="ECO:0000256" key="1">
    <source>
        <dbReference type="SAM" id="SignalP"/>
    </source>
</evidence>
<keyword evidence="1" id="KW-0732">Signal</keyword>
<dbReference type="EMBL" id="JAHKNG010000024">
    <property type="protein sequence ID" value="MBU3031103.1"/>
    <property type="molecule type" value="Genomic_DNA"/>
</dbReference>